<keyword evidence="3" id="KW-0675">Receptor</keyword>
<feature type="transmembrane region" description="Helical" evidence="6">
    <location>
        <begin position="158"/>
        <end position="181"/>
    </location>
</feature>
<feature type="transmembrane region" description="Helical" evidence="6">
    <location>
        <begin position="222"/>
        <end position="243"/>
    </location>
</feature>
<feature type="transmembrane region" description="Helical" evidence="6">
    <location>
        <begin position="38"/>
        <end position="58"/>
    </location>
</feature>
<reference evidence="7 8" key="1">
    <citation type="submission" date="2021-06" db="EMBL/GenBank/DDBJ databases">
        <authorList>
            <person name="Palmer J.M."/>
        </authorList>
    </citation>
    <scope>NUCLEOTIDE SEQUENCE [LARGE SCALE GENOMIC DNA]</scope>
    <source>
        <strain evidence="7 8">XC_2019</strain>
        <tissue evidence="7">Muscle</tissue>
    </source>
</reference>
<dbReference type="Gene3D" id="1.20.1070.10">
    <property type="entry name" value="Rhodopsin 7-helix transmembrane proteins"/>
    <property type="match status" value="1"/>
</dbReference>
<dbReference type="PANTHER" id="PTHR24232:SF41">
    <property type="entry name" value="LYSOPHOSPHATIDIC ACID RECEPTOR 4"/>
    <property type="match status" value="1"/>
</dbReference>
<keyword evidence="8" id="KW-1185">Reference proteome</keyword>
<keyword evidence="6" id="KW-1133">Transmembrane helix</keyword>
<sequence length="545" mass="61582">MLINSSSNISPSSPPVCSFNTSLYPVVFSCFSDTKHSIHLHLCTLTNLLIILPLYLFILWMGFQRWRYHSGQTSHTDVFTYCMAAMETLIVVGLFSNCCAIYTCTTTIMVFGYYCVCIGSSAQTFFHCLTCVERYLAVVHPIIYMKLKRSHGVRIRNICIVLAWLLSFGTGGFVAMFFPIFPITVYFSIFAFIIMIVCFCSLAVFCVLICSGIRGDQTKWRAFHTIVAITGTLVLRFSGQIAMSHIATPVRSVVPPLFTTSNLSVKYFYSACQDYIGSKIIYTTYAFTNVVLLPLYIFILFMGFQRWRRQHSGAAGRTMSHSDFFTYQMMIVEIIGVLGSVFYCLGTHVESDPTALSGVFLLGFVTPGQTFFHVLTCVERYLAVVHAISYMQLKDTIKVRFRNISTGTVWLMCFGWLVLLKLYLPNFPTDHLLRSLAICRIVTSFCCLSVLYFLKRPRPGEVNGNRHRSDQSKKRAFNMILAITVTLALRIFGILIFLGVANLLSVDIKDLCALMDSGIWLTLPSNLVLPMLFLHRAGKLSFLRV</sequence>
<evidence type="ECO:0000256" key="2">
    <source>
        <dbReference type="ARBA" id="ARBA00023040"/>
    </source>
</evidence>
<keyword evidence="6" id="KW-0472">Membrane</keyword>
<feature type="transmembrane region" description="Helical" evidence="6">
    <location>
        <begin position="324"/>
        <end position="343"/>
    </location>
</feature>
<feature type="transmembrane region" description="Helical" evidence="6">
    <location>
        <begin position="109"/>
        <end position="137"/>
    </location>
</feature>
<evidence type="ECO:0000256" key="5">
    <source>
        <dbReference type="ARBA" id="ARBA00023224"/>
    </source>
</evidence>
<dbReference type="PANTHER" id="PTHR24232">
    <property type="entry name" value="G-PROTEIN COUPLED RECEPTOR"/>
    <property type="match status" value="1"/>
</dbReference>
<protein>
    <recommendedName>
        <fullName evidence="9">G-protein coupled receptors family 1 profile domain-containing protein</fullName>
    </recommendedName>
</protein>
<feature type="transmembrane region" description="Helical" evidence="6">
    <location>
        <begin position="399"/>
        <end position="420"/>
    </location>
</feature>
<feature type="transmembrane region" description="Helical" evidence="6">
    <location>
        <begin position="280"/>
        <end position="304"/>
    </location>
</feature>
<name>A0ABV0S813_9TELE</name>
<comment type="caution">
    <text evidence="7">The sequence shown here is derived from an EMBL/GenBank/DDBJ whole genome shotgun (WGS) entry which is preliminary data.</text>
</comment>
<evidence type="ECO:0000256" key="1">
    <source>
        <dbReference type="ARBA" id="ARBA00004141"/>
    </source>
</evidence>
<organism evidence="7 8">
    <name type="scientific">Xenoophorus captivus</name>
    <dbReference type="NCBI Taxonomy" id="1517983"/>
    <lineage>
        <taxon>Eukaryota</taxon>
        <taxon>Metazoa</taxon>
        <taxon>Chordata</taxon>
        <taxon>Craniata</taxon>
        <taxon>Vertebrata</taxon>
        <taxon>Euteleostomi</taxon>
        <taxon>Actinopterygii</taxon>
        <taxon>Neopterygii</taxon>
        <taxon>Teleostei</taxon>
        <taxon>Neoteleostei</taxon>
        <taxon>Acanthomorphata</taxon>
        <taxon>Ovalentaria</taxon>
        <taxon>Atherinomorphae</taxon>
        <taxon>Cyprinodontiformes</taxon>
        <taxon>Goodeidae</taxon>
        <taxon>Xenoophorus</taxon>
    </lineage>
</organism>
<feature type="transmembrane region" description="Helical" evidence="6">
    <location>
        <begin position="187"/>
        <end position="210"/>
    </location>
</feature>
<keyword evidence="4" id="KW-0325">Glycoprotein</keyword>
<evidence type="ECO:0000256" key="3">
    <source>
        <dbReference type="ARBA" id="ARBA00023170"/>
    </source>
</evidence>
<feature type="transmembrane region" description="Helical" evidence="6">
    <location>
        <begin position="432"/>
        <end position="454"/>
    </location>
</feature>
<evidence type="ECO:0000313" key="8">
    <source>
        <dbReference type="Proteomes" id="UP001434883"/>
    </source>
</evidence>
<dbReference type="Proteomes" id="UP001434883">
    <property type="component" value="Unassembled WGS sequence"/>
</dbReference>
<feature type="transmembrane region" description="Helical" evidence="6">
    <location>
        <begin position="518"/>
        <end position="534"/>
    </location>
</feature>
<gene>
    <name evidence="7" type="ORF">XENOCAPTIV_019116</name>
</gene>
<proteinExistence type="predicted"/>
<feature type="transmembrane region" description="Helical" evidence="6">
    <location>
        <begin position="475"/>
        <end position="498"/>
    </location>
</feature>
<keyword evidence="2" id="KW-0297">G-protein coupled receptor</keyword>
<dbReference type="EMBL" id="JAHRIN010071256">
    <property type="protein sequence ID" value="MEQ2216603.1"/>
    <property type="molecule type" value="Genomic_DNA"/>
</dbReference>
<keyword evidence="6" id="KW-0812">Transmembrane</keyword>
<accession>A0ABV0S813</accession>
<comment type="subcellular location">
    <subcellularLocation>
        <location evidence="1">Membrane</location>
        <topology evidence="1">Multi-pass membrane protein</topology>
    </subcellularLocation>
</comment>
<evidence type="ECO:0000256" key="6">
    <source>
        <dbReference type="SAM" id="Phobius"/>
    </source>
</evidence>
<evidence type="ECO:0000313" key="7">
    <source>
        <dbReference type="EMBL" id="MEQ2216603.1"/>
    </source>
</evidence>
<evidence type="ECO:0000256" key="4">
    <source>
        <dbReference type="ARBA" id="ARBA00023180"/>
    </source>
</evidence>
<feature type="transmembrane region" description="Helical" evidence="6">
    <location>
        <begin position="78"/>
        <end position="103"/>
    </location>
</feature>
<feature type="transmembrane region" description="Helical" evidence="6">
    <location>
        <begin position="355"/>
        <end position="378"/>
    </location>
</feature>
<keyword evidence="5" id="KW-0807">Transducer</keyword>
<evidence type="ECO:0008006" key="9">
    <source>
        <dbReference type="Google" id="ProtNLM"/>
    </source>
</evidence>